<evidence type="ECO:0000313" key="3">
    <source>
        <dbReference type="EMBL" id="KAL2060225.1"/>
    </source>
</evidence>
<dbReference type="InterPro" id="IPR022127">
    <property type="entry name" value="STIMATE/YPL162C"/>
</dbReference>
<organism evidence="3 4">
    <name type="scientific">Oculimacula yallundae</name>
    <dbReference type="NCBI Taxonomy" id="86028"/>
    <lineage>
        <taxon>Eukaryota</taxon>
        <taxon>Fungi</taxon>
        <taxon>Dikarya</taxon>
        <taxon>Ascomycota</taxon>
        <taxon>Pezizomycotina</taxon>
        <taxon>Leotiomycetes</taxon>
        <taxon>Helotiales</taxon>
        <taxon>Ploettnerulaceae</taxon>
        <taxon>Oculimacula</taxon>
    </lineage>
</organism>
<dbReference type="Pfam" id="PF12400">
    <property type="entry name" value="STIMATE"/>
    <property type="match status" value="1"/>
</dbReference>
<gene>
    <name evidence="3" type="ORF">VTL71DRAFT_9620</name>
</gene>
<evidence type="ECO:0000313" key="4">
    <source>
        <dbReference type="Proteomes" id="UP001595075"/>
    </source>
</evidence>
<sequence length="405" mass="44181">MLPPPGFEASLENNATPTSTLISAALTTLTSLALSSTSLPSSSPTAVSSTTKPHDEPPENGQCELFGSFAILIQGSLGLCALLALVYKRWRERPQRPLKIWFFDVSKQVVGSVLVHIANLLMSMLSSGQFDVRLNAGSVAATTVRRMVDGQGKYKPNPCSFYLLNLAIDTTIGIPILILLLRVLTSLFQLTPLGTPPESIRSGNYGNPPKAWWWFKQSLIYFMGLMGMKICVLIIFLVLPWISRVGDWALRWTEGDEALQVIFVMLVFPVIMNATQYYIIDSFIQNQKPEGHERIPDHDDEESGSENGDAALVAGEDAEGIETGDDEDQEIKPMGSAAVETVKRKKGGSSRRSPKALKTQHKDYDPLFDGESSPTVVGSASTREGGGKGSKEESESEDEGKSGRR</sequence>
<proteinExistence type="predicted"/>
<evidence type="ECO:0000256" key="2">
    <source>
        <dbReference type="SAM" id="Phobius"/>
    </source>
</evidence>
<feature type="transmembrane region" description="Helical" evidence="2">
    <location>
        <begin position="262"/>
        <end position="280"/>
    </location>
</feature>
<keyword evidence="2" id="KW-0472">Membrane</keyword>
<dbReference type="PANTHER" id="PTHR31735">
    <property type="entry name" value="VACUOLAR MEMBRANE PROTEIN YPL162C"/>
    <property type="match status" value="1"/>
</dbReference>
<dbReference type="PANTHER" id="PTHR31735:SF1">
    <property type="entry name" value="VACUOLAR MEMBRANE PROTEIN YPL162C"/>
    <property type="match status" value="1"/>
</dbReference>
<comment type="caution">
    <text evidence="3">The sequence shown here is derived from an EMBL/GenBank/DDBJ whole genome shotgun (WGS) entry which is preliminary data.</text>
</comment>
<keyword evidence="4" id="KW-1185">Reference proteome</keyword>
<feature type="region of interest" description="Disordered" evidence="1">
    <location>
        <begin position="37"/>
        <end position="59"/>
    </location>
</feature>
<feature type="region of interest" description="Disordered" evidence="1">
    <location>
        <begin position="321"/>
        <end position="405"/>
    </location>
</feature>
<feature type="transmembrane region" description="Helical" evidence="2">
    <location>
        <begin position="161"/>
        <end position="181"/>
    </location>
</feature>
<reference evidence="3 4" key="1">
    <citation type="journal article" date="2024" name="Commun. Biol.">
        <title>Comparative genomic analysis of thermophilic fungi reveals convergent evolutionary adaptations and gene losses.</title>
        <authorList>
            <person name="Steindorff A.S."/>
            <person name="Aguilar-Pontes M.V."/>
            <person name="Robinson A.J."/>
            <person name="Andreopoulos B."/>
            <person name="LaButti K."/>
            <person name="Kuo A."/>
            <person name="Mondo S."/>
            <person name="Riley R."/>
            <person name="Otillar R."/>
            <person name="Haridas S."/>
            <person name="Lipzen A."/>
            <person name="Grimwood J."/>
            <person name="Schmutz J."/>
            <person name="Clum A."/>
            <person name="Reid I.D."/>
            <person name="Moisan M.C."/>
            <person name="Butler G."/>
            <person name="Nguyen T.T.M."/>
            <person name="Dewar K."/>
            <person name="Conant G."/>
            <person name="Drula E."/>
            <person name="Henrissat B."/>
            <person name="Hansel C."/>
            <person name="Singer S."/>
            <person name="Hutchinson M.I."/>
            <person name="de Vries R.P."/>
            <person name="Natvig D.O."/>
            <person name="Powell A.J."/>
            <person name="Tsang A."/>
            <person name="Grigoriev I.V."/>
        </authorList>
    </citation>
    <scope>NUCLEOTIDE SEQUENCE [LARGE SCALE GENOMIC DNA]</scope>
    <source>
        <strain evidence="3 4">CBS 494.80</strain>
    </source>
</reference>
<keyword evidence="2" id="KW-1133">Transmembrane helix</keyword>
<evidence type="ECO:0008006" key="5">
    <source>
        <dbReference type="Google" id="ProtNLM"/>
    </source>
</evidence>
<feature type="compositionally biased region" description="Polar residues" evidence="1">
    <location>
        <begin position="372"/>
        <end position="382"/>
    </location>
</feature>
<feature type="compositionally biased region" description="Low complexity" evidence="1">
    <location>
        <begin position="37"/>
        <end position="51"/>
    </location>
</feature>
<keyword evidence="2" id="KW-0812">Transmembrane</keyword>
<dbReference type="Proteomes" id="UP001595075">
    <property type="component" value="Unassembled WGS sequence"/>
</dbReference>
<dbReference type="EMBL" id="JAZHXI010000023">
    <property type="protein sequence ID" value="KAL2060225.1"/>
    <property type="molecule type" value="Genomic_DNA"/>
</dbReference>
<accession>A0ABR4BRI6</accession>
<protein>
    <recommendedName>
        <fullName evidence="5">Vacuolar membrane protein</fullName>
    </recommendedName>
</protein>
<feature type="transmembrane region" description="Helical" evidence="2">
    <location>
        <begin position="219"/>
        <end position="242"/>
    </location>
</feature>
<feature type="compositionally biased region" description="Basic residues" evidence="1">
    <location>
        <begin position="343"/>
        <end position="359"/>
    </location>
</feature>
<feature type="compositionally biased region" description="Basic and acidic residues" evidence="1">
    <location>
        <begin position="385"/>
        <end position="405"/>
    </location>
</feature>
<evidence type="ECO:0000256" key="1">
    <source>
        <dbReference type="SAM" id="MobiDB-lite"/>
    </source>
</evidence>
<feature type="region of interest" description="Disordered" evidence="1">
    <location>
        <begin position="289"/>
        <end position="308"/>
    </location>
</feature>
<name>A0ABR4BRI6_9HELO</name>
<feature type="transmembrane region" description="Helical" evidence="2">
    <location>
        <begin position="65"/>
        <end position="87"/>
    </location>
</feature>